<evidence type="ECO:0000313" key="3">
    <source>
        <dbReference type="EMBL" id="WNM60926.1"/>
    </source>
</evidence>
<feature type="chain" id="PRO_5041724354" evidence="1">
    <location>
        <begin position="32"/>
        <end position="135"/>
    </location>
</feature>
<organism evidence="3 4">
    <name type="scientific">Candidatus Nitrospira neomarina</name>
    <dbReference type="NCBI Taxonomy" id="3020899"/>
    <lineage>
        <taxon>Bacteria</taxon>
        <taxon>Pseudomonadati</taxon>
        <taxon>Nitrospirota</taxon>
        <taxon>Nitrospiria</taxon>
        <taxon>Nitrospirales</taxon>
        <taxon>Nitrospiraceae</taxon>
        <taxon>Nitrospira</taxon>
    </lineage>
</organism>
<dbReference type="EMBL" id="CP116968">
    <property type="protein sequence ID" value="WNM60926.1"/>
    <property type="molecule type" value="Genomic_DNA"/>
</dbReference>
<sequence length="135" mass="15071">MNSMATSLQKLSVLLVIPSLCGLGLFSVVHAQNVNAQPQKVESQHMQKELIGPNLEPFAGAYKEISQIHTSYKERIIQAGDPTKSEALQEEANRKMSQAVTDHGLTIKDYNTIFQSIQNDPALKEEFMMVLNRTQ</sequence>
<keyword evidence="1" id="KW-0732">Signal</keyword>
<evidence type="ECO:0000259" key="2">
    <source>
        <dbReference type="Pfam" id="PF13767"/>
    </source>
</evidence>
<protein>
    <submittedName>
        <fullName evidence="3">DUF4168 domain-containing protein</fullName>
    </submittedName>
</protein>
<reference evidence="3 4" key="1">
    <citation type="submission" date="2023-01" db="EMBL/GenBank/DDBJ databases">
        <title>Cultivation and genomic characterization of new, ubiquitous marine nitrite-oxidizing bacteria from the Nitrospirales.</title>
        <authorList>
            <person name="Mueller A.J."/>
            <person name="Daebeler A."/>
            <person name="Herbold C.W."/>
            <person name="Kirkegaard R.H."/>
            <person name="Daims H."/>
        </authorList>
    </citation>
    <scope>NUCLEOTIDE SEQUENCE [LARGE SCALE GENOMIC DNA]</scope>
    <source>
        <strain evidence="3 4">DK</strain>
    </source>
</reference>
<dbReference type="RefSeq" id="WP_312742348.1">
    <property type="nucleotide sequence ID" value="NZ_CP116968.1"/>
</dbReference>
<dbReference type="InterPro" id="IPR025433">
    <property type="entry name" value="DUF4168"/>
</dbReference>
<gene>
    <name evidence="3" type="ORF">PQG83_14315</name>
</gene>
<evidence type="ECO:0000313" key="4">
    <source>
        <dbReference type="Proteomes" id="UP001302494"/>
    </source>
</evidence>
<dbReference type="Pfam" id="PF13767">
    <property type="entry name" value="DUF4168"/>
    <property type="match status" value="1"/>
</dbReference>
<feature type="domain" description="DUF4168" evidence="2">
    <location>
        <begin position="55"/>
        <end position="126"/>
    </location>
</feature>
<dbReference type="KEGG" id="nneo:PQG83_14315"/>
<dbReference type="Proteomes" id="UP001302494">
    <property type="component" value="Chromosome"/>
</dbReference>
<keyword evidence="4" id="KW-1185">Reference proteome</keyword>
<name>A0AA96GNS9_9BACT</name>
<dbReference type="AlphaFoldDB" id="A0AA96GNS9"/>
<proteinExistence type="predicted"/>
<accession>A0AA96GNS9</accession>
<evidence type="ECO:0000256" key="1">
    <source>
        <dbReference type="SAM" id="SignalP"/>
    </source>
</evidence>
<feature type="signal peptide" evidence="1">
    <location>
        <begin position="1"/>
        <end position="31"/>
    </location>
</feature>